<evidence type="ECO:0000256" key="5">
    <source>
        <dbReference type="ARBA" id="ARBA00022833"/>
    </source>
</evidence>
<dbReference type="PANTHER" id="PTHR36754">
    <property type="entry name" value="E3 UBIQUITIN-PROTEIN LIGASE TRIM37"/>
    <property type="match status" value="1"/>
</dbReference>
<organism evidence="12 13">
    <name type="scientific">Diatraea saccharalis</name>
    <name type="common">sugarcane borer</name>
    <dbReference type="NCBI Taxonomy" id="40085"/>
    <lineage>
        <taxon>Eukaryota</taxon>
        <taxon>Metazoa</taxon>
        <taxon>Ecdysozoa</taxon>
        <taxon>Arthropoda</taxon>
        <taxon>Hexapoda</taxon>
        <taxon>Insecta</taxon>
        <taxon>Pterygota</taxon>
        <taxon>Neoptera</taxon>
        <taxon>Endopterygota</taxon>
        <taxon>Lepidoptera</taxon>
        <taxon>Glossata</taxon>
        <taxon>Ditrysia</taxon>
        <taxon>Pyraloidea</taxon>
        <taxon>Crambidae</taxon>
        <taxon>Crambinae</taxon>
        <taxon>Diatraea</taxon>
    </lineage>
</organism>
<feature type="domain" description="MATH" evidence="11">
    <location>
        <begin position="287"/>
        <end position="414"/>
    </location>
</feature>
<dbReference type="InterPro" id="IPR008974">
    <property type="entry name" value="TRAF-like"/>
</dbReference>
<dbReference type="PROSITE" id="PS50144">
    <property type="entry name" value="MATH"/>
    <property type="match status" value="1"/>
</dbReference>
<feature type="region of interest" description="Disordered" evidence="8">
    <location>
        <begin position="825"/>
        <end position="916"/>
    </location>
</feature>
<dbReference type="PROSITE" id="PS50089">
    <property type="entry name" value="ZF_RING_2"/>
    <property type="match status" value="1"/>
</dbReference>
<dbReference type="GO" id="GO:0006513">
    <property type="term" value="P:protein monoubiquitination"/>
    <property type="evidence" value="ECO:0007669"/>
    <property type="project" value="TreeGrafter"/>
</dbReference>
<dbReference type="GO" id="GO:0005164">
    <property type="term" value="F:tumor necrosis factor receptor binding"/>
    <property type="evidence" value="ECO:0007669"/>
    <property type="project" value="TreeGrafter"/>
</dbReference>
<dbReference type="GO" id="GO:0061630">
    <property type="term" value="F:ubiquitin protein ligase activity"/>
    <property type="evidence" value="ECO:0007669"/>
    <property type="project" value="TreeGrafter"/>
</dbReference>
<feature type="region of interest" description="Disordered" evidence="8">
    <location>
        <begin position="712"/>
        <end position="738"/>
    </location>
</feature>
<keyword evidence="5" id="KW-0862">Zinc</keyword>
<dbReference type="InterPro" id="IPR013083">
    <property type="entry name" value="Znf_RING/FYVE/PHD"/>
</dbReference>
<dbReference type="Pfam" id="PF22486">
    <property type="entry name" value="MATH_2"/>
    <property type="match status" value="1"/>
</dbReference>
<sequence>MASRGDKGNGNGEEQIVETLAEVFRCFICMEKLVDAHLCPHCSKLCCYACVRRWLTEQRSQCPHCRAALHLHELVNCRWVEEVTQQIETMQQTNSATQRESFRDRCPTHQEKLTVYCWTCRRCICHQCALWGGTHTGHTFKPLEEVYEQHVTQIRDEVSQLRRRLMELISLVQDVERNVESVRAAKDERVREIRNAVELMISRLDSALKAKLLTLMGQKNSLTQETEQLEHLLQEIEHQLHASTRSELISKSGELSKMIHQVRKKPMASFVTAPVPADFHSEIVPSYDSSTFPLTNFTQLQHAAAPVYSAPLHVNGLCWRLKVYPDGNGVVRGNYLSVFLELSAGLPETSKYEYRVEMLHQVSRDPSKNIVREFASDFEVGECWGYNRFFRLDLLASEGYLNPETDTLILRFQVRPPTFYQRCRDQQWYINQLITMQNQHILQINDLKERLSLEMSRNSIAATRATSNSSASQSNAGGADADNPAQNNPVDGNSISDSIVFGNQWKFNASNIINGQRLTSPSILNTAMFAEDSRNNDVSSQGAYAYGDYSLERRLPSAHNNALDAYTNLPSTSRSANSLHVSGADNMALVSLHTLLSVANAPSRVPTKLSGKQSRSGDHHLPAKDPAPPAAAVSVSAAESAQASANAVLCSSISSPELNPGGGTAGAKPEVIPEATGETQESPNATQTLYAASVTSSDTGELILSELEVFADESNPAHVDDNSNEENDVDDETMSGENDVEGACGGWARGSGRGAGSGGGGGSGADILSRLLCAVQSRGVTPAVTDGSAAPPPAPRRDTDTDPQLSTAAHTDMLLLNLMRINGLTPKHSRHAPGPKRHWTASALSPEERPSGSHSHGSGSRSRRSNNQNARVRRLPRPQPLSPGQLRRRPDSTRPTSHRGGFGLTPPGTPERGALSPVSSLALHDYWPSVSSVSDNDEVELILDYNDTLFDMLLNSLSLEGGGVEEARPSTPPVQPWGPASPAPSTASAPAAVPAPAPAPAPLPTPDRD</sequence>
<evidence type="ECO:0000256" key="6">
    <source>
        <dbReference type="PROSITE-ProRule" id="PRU00024"/>
    </source>
</evidence>
<dbReference type="OrthoDB" id="192247at2759"/>
<dbReference type="GO" id="GO:0031625">
    <property type="term" value="F:ubiquitin protein ligase binding"/>
    <property type="evidence" value="ECO:0007669"/>
    <property type="project" value="TreeGrafter"/>
</dbReference>
<dbReference type="Pfam" id="PF00643">
    <property type="entry name" value="zf-B_box"/>
    <property type="match status" value="1"/>
</dbReference>
<dbReference type="InterPro" id="IPR053003">
    <property type="entry name" value="TRIM_RBCC_E3_ubiq-ligases"/>
</dbReference>
<protein>
    <recommendedName>
        <fullName evidence="14">E3 ubiquitin-protein ligase TRIM37</fullName>
    </recommendedName>
</protein>
<evidence type="ECO:0000313" key="13">
    <source>
        <dbReference type="Proteomes" id="UP001153714"/>
    </source>
</evidence>
<feature type="compositionally biased region" description="Pro residues" evidence="8">
    <location>
        <begin position="993"/>
        <end position="1009"/>
    </location>
</feature>
<dbReference type="GO" id="GO:0005778">
    <property type="term" value="C:peroxisomal membrane"/>
    <property type="evidence" value="ECO:0007669"/>
    <property type="project" value="TreeGrafter"/>
</dbReference>
<keyword evidence="13" id="KW-1185">Reference proteome</keyword>
<evidence type="ECO:0000259" key="11">
    <source>
        <dbReference type="PROSITE" id="PS50144"/>
    </source>
</evidence>
<dbReference type="GO" id="GO:0070842">
    <property type="term" value="P:aggresome assembly"/>
    <property type="evidence" value="ECO:0007669"/>
    <property type="project" value="TreeGrafter"/>
</dbReference>
<accession>A0A9N9QUF5</accession>
<dbReference type="InterPro" id="IPR003649">
    <property type="entry name" value="Bbox_C"/>
</dbReference>
<feature type="domain" description="RING-type" evidence="9">
    <location>
        <begin position="26"/>
        <end position="66"/>
    </location>
</feature>
<evidence type="ECO:0008006" key="14">
    <source>
        <dbReference type="Google" id="ProtNLM"/>
    </source>
</evidence>
<feature type="compositionally biased region" description="Low complexity" evidence="8">
    <location>
        <begin position="462"/>
        <end position="482"/>
    </location>
</feature>
<proteinExistence type="predicted"/>
<keyword evidence="3" id="KW-0479">Metal-binding</keyword>
<dbReference type="InterPro" id="IPR037299">
    <property type="entry name" value="TRIM37_MATH"/>
</dbReference>
<keyword evidence="7" id="KW-0175">Coiled coil</keyword>
<dbReference type="SMART" id="SM00336">
    <property type="entry name" value="BBOX"/>
    <property type="match status" value="1"/>
</dbReference>
<dbReference type="PANTHER" id="PTHR36754:SF2">
    <property type="entry name" value="E3 UBIQUITIN-PROTEIN LIGASE TRIM37"/>
    <property type="match status" value="1"/>
</dbReference>
<gene>
    <name evidence="12" type="ORF">DIATSA_LOCUS1717</name>
</gene>
<dbReference type="PROSITE" id="PS50119">
    <property type="entry name" value="ZF_BBOX"/>
    <property type="match status" value="1"/>
</dbReference>
<feature type="region of interest" description="Disordered" evidence="8">
    <location>
        <begin position="781"/>
        <end position="804"/>
    </location>
</feature>
<feature type="compositionally biased region" description="Low complexity" evidence="8">
    <location>
        <begin position="983"/>
        <end position="992"/>
    </location>
</feature>
<dbReference type="InterPro" id="IPR001841">
    <property type="entry name" value="Znf_RING"/>
</dbReference>
<dbReference type="SUPFAM" id="SSF49599">
    <property type="entry name" value="TRAF domain-like"/>
    <property type="match status" value="1"/>
</dbReference>
<evidence type="ECO:0000256" key="7">
    <source>
        <dbReference type="SAM" id="Coils"/>
    </source>
</evidence>
<name>A0A9N9QUF5_9NEOP</name>
<dbReference type="SMART" id="SM00502">
    <property type="entry name" value="BBC"/>
    <property type="match status" value="1"/>
</dbReference>
<feature type="compositionally biased region" description="Basic residues" evidence="8">
    <location>
        <begin position="827"/>
        <end position="839"/>
    </location>
</feature>
<feature type="compositionally biased region" description="Pro residues" evidence="8">
    <location>
        <begin position="970"/>
        <end position="982"/>
    </location>
</feature>
<dbReference type="AlphaFoldDB" id="A0A9N9QUF5"/>
<evidence type="ECO:0000256" key="2">
    <source>
        <dbReference type="ARBA" id="ARBA00022490"/>
    </source>
</evidence>
<evidence type="ECO:0000256" key="8">
    <source>
        <dbReference type="SAM" id="MobiDB-lite"/>
    </source>
</evidence>
<dbReference type="CDD" id="cd19779">
    <property type="entry name" value="Bbox2_TRIM37_C-VIII"/>
    <property type="match status" value="1"/>
</dbReference>
<feature type="region of interest" description="Disordered" evidence="8">
    <location>
        <begin position="962"/>
        <end position="1009"/>
    </location>
</feature>
<feature type="compositionally biased region" description="Polar residues" evidence="8">
    <location>
        <begin position="484"/>
        <end position="493"/>
    </location>
</feature>
<evidence type="ECO:0000256" key="3">
    <source>
        <dbReference type="ARBA" id="ARBA00022723"/>
    </source>
</evidence>
<keyword evidence="4 6" id="KW-0863">Zinc-finger</keyword>
<keyword evidence="2" id="KW-0963">Cytoplasm</keyword>
<dbReference type="SMART" id="SM00061">
    <property type="entry name" value="MATH"/>
    <property type="match status" value="1"/>
</dbReference>
<dbReference type="SUPFAM" id="SSF57845">
    <property type="entry name" value="B-box zinc-binding domain"/>
    <property type="match status" value="1"/>
</dbReference>
<evidence type="ECO:0000256" key="1">
    <source>
        <dbReference type="ARBA" id="ARBA00004496"/>
    </source>
</evidence>
<feature type="region of interest" description="Disordered" evidence="8">
    <location>
        <begin position="462"/>
        <end position="493"/>
    </location>
</feature>
<comment type="subcellular location">
    <subcellularLocation>
        <location evidence="1">Cytoplasm</location>
    </subcellularLocation>
</comment>
<dbReference type="Proteomes" id="UP001153714">
    <property type="component" value="Chromosome 11"/>
</dbReference>
<feature type="region of interest" description="Disordered" evidence="8">
    <location>
        <begin position="603"/>
        <end position="635"/>
    </location>
</feature>
<dbReference type="EMBL" id="OU893342">
    <property type="protein sequence ID" value="CAG9783552.1"/>
    <property type="molecule type" value="Genomic_DNA"/>
</dbReference>
<feature type="compositionally biased region" description="Acidic residues" evidence="8">
    <location>
        <begin position="722"/>
        <end position="738"/>
    </location>
</feature>
<dbReference type="GO" id="GO:0051865">
    <property type="term" value="P:protein autoubiquitination"/>
    <property type="evidence" value="ECO:0007669"/>
    <property type="project" value="TreeGrafter"/>
</dbReference>
<evidence type="ECO:0000259" key="10">
    <source>
        <dbReference type="PROSITE" id="PS50119"/>
    </source>
</evidence>
<feature type="coiled-coil region" evidence="7">
    <location>
        <begin position="151"/>
        <end position="185"/>
    </location>
</feature>
<dbReference type="SUPFAM" id="SSF57850">
    <property type="entry name" value="RING/U-box"/>
    <property type="match status" value="1"/>
</dbReference>
<evidence type="ECO:0000256" key="4">
    <source>
        <dbReference type="ARBA" id="ARBA00022771"/>
    </source>
</evidence>
<dbReference type="InterPro" id="IPR002083">
    <property type="entry name" value="MATH/TRAF_dom"/>
</dbReference>
<evidence type="ECO:0000313" key="12">
    <source>
        <dbReference type="EMBL" id="CAG9783552.1"/>
    </source>
</evidence>
<reference evidence="12" key="2">
    <citation type="submission" date="2022-10" db="EMBL/GenBank/DDBJ databases">
        <authorList>
            <consortium name="ENA_rothamsted_submissions"/>
            <consortium name="culmorum"/>
            <person name="King R."/>
        </authorList>
    </citation>
    <scope>NUCLEOTIDE SEQUENCE</scope>
</reference>
<dbReference type="GO" id="GO:0008270">
    <property type="term" value="F:zinc ion binding"/>
    <property type="evidence" value="ECO:0007669"/>
    <property type="project" value="UniProtKB-KW"/>
</dbReference>
<dbReference type="InterPro" id="IPR000315">
    <property type="entry name" value="Znf_B-box"/>
</dbReference>
<feature type="domain" description="B box-type" evidence="10">
    <location>
        <begin position="101"/>
        <end position="143"/>
    </location>
</feature>
<dbReference type="Gene3D" id="3.30.160.60">
    <property type="entry name" value="Classic Zinc Finger"/>
    <property type="match status" value="1"/>
</dbReference>
<dbReference type="CDD" id="cd03773">
    <property type="entry name" value="MATH_TRIM37"/>
    <property type="match status" value="1"/>
</dbReference>
<reference evidence="12" key="1">
    <citation type="submission" date="2021-12" db="EMBL/GenBank/DDBJ databases">
        <authorList>
            <person name="King R."/>
        </authorList>
    </citation>
    <scope>NUCLEOTIDE SEQUENCE</scope>
</reference>
<evidence type="ECO:0000259" key="9">
    <source>
        <dbReference type="PROSITE" id="PS50089"/>
    </source>
</evidence>
<dbReference type="Gene3D" id="2.60.210.10">
    <property type="entry name" value="Apoptosis, Tumor Necrosis Factor Receptor Associated Protein 2, Chain A"/>
    <property type="match status" value="1"/>
</dbReference>
<dbReference type="CDD" id="cd16619">
    <property type="entry name" value="mRING-HC-C4C4_TRIM37_C-VIII"/>
    <property type="match status" value="1"/>
</dbReference>
<dbReference type="Gene3D" id="3.30.40.10">
    <property type="entry name" value="Zinc/RING finger domain, C3HC4 (zinc finger)"/>
    <property type="match status" value="1"/>
</dbReference>
<dbReference type="GO" id="GO:0016235">
    <property type="term" value="C:aggresome"/>
    <property type="evidence" value="ECO:0007669"/>
    <property type="project" value="TreeGrafter"/>
</dbReference>